<evidence type="ECO:0000313" key="2">
    <source>
        <dbReference type="EMBL" id="CAF0793689.1"/>
    </source>
</evidence>
<dbReference type="EMBL" id="CAJNOR010000093">
    <property type="protein sequence ID" value="CAF0793689.1"/>
    <property type="molecule type" value="Genomic_DNA"/>
</dbReference>
<dbReference type="InterPro" id="IPR002737">
    <property type="entry name" value="MEMO1_fam"/>
</dbReference>
<dbReference type="CDD" id="cd07361">
    <property type="entry name" value="MEMO_like"/>
    <property type="match status" value="1"/>
</dbReference>
<dbReference type="Pfam" id="PF01875">
    <property type="entry name" value="Memo"/>
    <property type="match status" value="1"/>
</dbReference>
<evidence type="ECO:0000256" key="1">
    <source>
        <dbReference type="ARBA" id="ARBA00006315"/>
    </source>
</evidence>
<organism evidence="2 3">
    <name type="scientific">Adineta ricciae</name>
    <name type="common">Rotifer</name>
    <dbReference type="NCBI Taxonomy" id="249248"/>
    <lineage>
        <taxon>Eukaryota</taxon>
        <taxon>Metazoa</taxon>
        <taxon>Spiralia</taxon>
        <taxon>Gnathifera</taxon>
        <taxon>Rotifera</taxon>
        <taxon>Eurotatoria</taxon>
        <taxon>Bdelloidea</taxon>
        <taxon>Adinetida</taxon>
        <taxon>Adinetidae</taxon>
        <taxon>Adineta</taxon>
    </lineage>
</organism>
<gene>
    <name evidence="2" type="ORF">XAT740_LOCUS2614</name>
</gene>
<dbReference type="Gene3D" id="3.40.830.10">
    <property type="entry name" value="LigB-like"/>
    <property type="match status" value="1"/>
</dbReference>
<sequence>MAGSTRPKSNLRSALCYYYSSDKSECLQEIVSSYLHRLGPRQLPTQLAWTDISFIPCMLVPHGAYCDSGPLYAHAYSWINSFLFDTVLIIGTNHSGAGSSKMSLSPDSWQTPIGTVDIDMDLFDAFVSMFGETIIDREAHRTEHSIENQLPFLKHLRSDVKFVALSFSRLKDLTQGHQTCQQIQKTIQLYRQRTSKRLVIVSTTDYTHYGPGYNDIHARNLSENEEYARVLDKPILQSILSNDASQLFETQRTTQNSMCGLWPSLIIMILSRLLNENKGQWNLLCYHVSSEVMKRGNDVCGIMHVERIRQYNNNDDDDTLHRSSSLTTGVICYHGKQILTVRSFTRSLRFYHC</sequence>
<keyword evidence="3" id="KW-1185">Reference proteome</keyword>
<comment type="similarity">
    <text evidence="1">Belongs to the MEMO1 family.</text>
</comment>
<reference evidence="2" key="1">
    <citation type="submission" date="2021-02" db="EMBL/GenBank/DDBJ databases">
        <authorList>
            <person name="Nowell W R."/>
        </authorList>
    </citation>
    <scope>NUCLEOTIDE SEQUENCE</scope>
</reference>
<dbReference type="PANTHER" id="PTHR11060:SF0">
    <property type="entry name" value="PROTEIN MEMO1"/>
    <property type="match status" value="1"/>
</dbReference>
<accession>A0A813S3T8</accession>
<dbReference type="PANTHER" id="PTHR11060">
    <property type="entry name" value="PROTEIN MEMO1"/>
    <property type="match status" value="1"/>
</dbReference>
<name>A0A813S3T8_ADIRI</name>
<comment type="caution">
    <text evidence="2">The sequence shown here is derived from an EMBL/GenBank/DDBJ whole genome shotgun (WGS) entry which is preliminary data.</text>
</comment>
<evidence type="ECO:0000313" key="3">
    <source>
        <dbReference type="Proteomes" id="UP000663828"/>
    </source>
</evidence>
<dbReference type="NCBIfam" id="TIGR04336">
    <property type="entry name" value="AmmeMemoSam_B"/>
    <property type="match status" value="1"/>
</dbReference>
<proteinExistence type="inferred from homology"/>
<protein>
    <submittedName>
        <fullName evidence="2">Uncharacterized protein</fullName>
    </submittedName>
</protein>
<dbReference type="Proteomes" id="UP000663828">
    <property type="component" value="Unassembled WGS sequence"/>
</dbReference>
<dbReference type="AlphaFoldDB" id="A0A813S3T8"/>